<organism evidence="1 2">
    <name type="scientific">Phlebia brevispora</name>
    <dbReference type="NCBI Taxonomy" id="194682"/>
    <lineage>
        <taxon>Eukaryota</taxon>
        <taxon>Fungi</taxon>
        <taxon>Dikarya</taxon>
        <taxon>Basidiomycota</taxon>
        <taxon>Agaricomycotina</taxon>
        <taxon>Agaricomycetes</taxon>
        <taxon>Polyporales</taxon>
        <taxon>Meruliaceae</taxon>
        <taxon>Phlebia</taxon>
    </lineage>
</organism>
<comment type="caution">
    <text evidence="1">The sequence shown here is derived from an EMBL/GenBank/DDBJ whole genome shotgun (WGS) entry which is preliminary data.</text>
</comment>
<keyword evidence="2" id="KW-1185">Reference proteome</keyword>
<dbReference type="EMBL" id="JANHOG010000773">
    <property type="protein sequence ID" value="KAJ3551640.1"/>
    <property type="molecule type" value="Genomic_DNA"/>
</dbReference>
<name>A0ACC1T2N0_9APHY</name>
<sequence length="234" mass="26404">MRAMPSDKTSSEQIVSLVLHDLGISYRRRPVFSTHLKHKNVNDLLRICQTHYIPYERTGKRGGPLRKDLEKGILRYINTHHPCRNVGDIGPYARDETAQSTTALTRVFNREIHGYPDGMHRSSSSSAVDTSKPDQASHLEVSCRTNTLHLQVELYRSQHEFVPIISYEIVCNRDAVLDLQELATAMGIGAKCLVLDPVYRRPFATCKPGFVTPNELSRLVEHQSLSIIGAVMQI</sequence>
<protein>
    <submittedName>
        <fullName evidence="1">Uncharacterized protein</fullName>
    </submittedName>
</protein>
<evidence type="ECO:0000313" key="1">
    <source>
        <dbReference type="EMBL" id="KAJ3551640.1"/>
    </source>
</evidence>
<accession>A0ACC1T2N0</accession>
<gene>
    <name evidence="1" type="ORF">NM688_g4586</name>
</gene>
<reference evidence="1" key="1">
    <citation type="submission" date="2022-07" db="EMBL/GenBank/DDBJ databases">
        <title>Genome Sequence of Phlebia brevispora.</title>
        <authorList>
            <person name="Buettner E."/>
        </authorList>
    </citation>
    <scope>NUCLEOTIDE SEQUENCE</scope>
    <source>
        <strain evidence="1">MPL23</strain>
    </source>
</reference>
<proteinExistence type="predicted"/>
<dbReference type="Proteomes" id="UP001148662">
    <property type="component" value="Unassembled WGS sequence"/>
</dbReference>
<evidence type="ECO:0000313" key="2">
    <source>
        <dbReference type="Proteomes" id="UP001148662"/>
    </source>
</evidence>